<name>A0A1B1E5M9_9APIC</name>
<keyword evidence="2" id="KW-0472">Membrane</keyword>
<dbReference type="OrthoDB" id="378328at2759"/>
<evidence type="ECO:0000256" key="2">
    <source>
        <dbReference type="SAM" id="Phobius"/>
    </source>
</evidence>
<protein>
    <submittedName>
        <fullName evidence="3">Uncharacterized protein</fullName>
    </submittedName>
</protein>
<gene>
    <name evidence="3" type="ORF">PCOAH_00043400</name>
</gene>
<keyword evidence="4" id="KW-1185">Reference proteome</keyword>
<organism evidence="3 4">
    <name type="scientific">Plasmodium coatneyi</name>
    <dbReference type="NCBI Taxonomy" id="208452"/>
    <lineage>
        <taxon>Eukaryota</taxon>
        <taxon>Sar</taxon>
        <taxon>Alveolata</taxon>
        <taxon>Apicomplexa</taxon>
        <taxon>Aconoidasida</taxon>
        <taxon>Haemosporida</taxon>
        <taxon>Plasmodiidae</taxon>
        <taxon>Plasmodium</taxon>
    </lineage>
</organism>
<keyword evidence="2" id="KW-1133">Transmembrane helix</keyword>
<dbReference type="EMBL" id="CP016250">
    <property type="protein sequence ID" value="ANQ10295.1"/>
    <property type="molecule type" value="Genomic_DNA"/>
</dbReference>
<dbReference type="AlphaFoldDB" id="A0A1B1E5M9"/>
<evidence type="ECO:0000313" key="4">
    <source>
        <dbReference type="Proteomes" id="UP000092716"/>
    </source>
</evidence>
<dbReference type="Proteomes" id="UP000092716">
    <property type="component" value="Chromosome 12"/>
</dbReference>
<dbReference type="VEuPathDB" id="PlasmoDB:PCOAH_00043400"/>
<accession>A0A1B1E5M9</accession>
<dbReference type="KEGG" id="pcot:PCOAH_00043400"/>
<proteinExistence type="predicted"/>
<feature type="transmembrane region" description="Helical" evidence="2">
    <location>
        <begin position="937"/>
        <end position="957"/>
    </location>
</feature>
<sequence>MNSYRKHSLSFYVLDTAACGGDFSTLWRDLEFAPTEDIIIISIKNDSRRDSHLRMAIKAKLEQLSRRNGQKMLCDPQDQYELVDPNFQFEGNSFILFVRGELRNDIRQVFCKSVKLRVRRSYGKSYRMIMRRYFDHSIMGRLPLGGDNPEQVGMTKRVAKRMAKQMTKQNGPSQVKDCPPRRRTRCRSEGTNPYAKVDVDENTEKYKKRHDENVVICITFTFKGVTLCVCLSNFDLEKHVEGYKYYRCLLSQGKWFGGGENRPDIGSMQRGCRPADRRSNYAEVFLENYRLYCKQMYNHFTNSIAFETDKEDLHLFGMDIAVLQCFNQLVLFNHLGESNLQNDSLIWGNNVAILNKSEKNMLQKRSYFTLTCSGKNGELIPFGFKFCCDLFSQMEISIVDDFFLSQVGEANRGGGQVHIGVKPEVLELGSVYTYQVCQSSFQLDYVHAGGGSGQDYENGGHLSFSILCFDPKSQSTIPINLYSYLHLKKNSIFKYLEENVRFGGSHSSGKRKECCPTRERQQNKVDLLRHVYVYPHKGIVRQNEEKKIKLNIYVDHMLKTDQVVEGSFLLIVRFHKCGKDIKQIFITCRYSLRDNVVSALLRENRPLGRTPWSNRPEIKGKSKHSRTTPVKTNMSLHSRYKRNDLSNCKRRKCLEEEKGRPFLPVNITKFVLYSFFAIDQYERGLLSGHATVDVLPGRENPPLGADQPFYALTLSNLHTDHLVYCFSPTSSLQEEDKKKVHCNLNYYWRKHFFCVQYPQDSYIDENFFLQSRIMQGNVKRQSQDDIPLEVHYLVGQIRKNGKVDRLIRVGTILLLWEELFRVLTPPLGTFAKVTQMVRRIYKHPRLKQQRKMHLIFRTIVKKSPSVLYKNIFLILLSFLKKLFFYFVRVCLHDFVISMGGAQIQRGEMSGGPFGKYSPFGPSTQVEPPPPFPLFLRAFHFFHVSFLSYVTTFFLSFLDHQIGLDLAHYLLFHV</sequence>
<evidence type="ECO:0000313" key="3">
    <source>
        <dbReference type="EMBL" id="ANQ10295.1"/>
    </source>
</evidence>
<keyword evidence="2" id="KW-0812">Transmembrane</keyword>
<dbReference type="GeneID" id="30911071"/>
<reference evidence="4" key="1">
    <citation type="submission" date="2016-06" db="EMBL/GenBank/DDBJ databases">
        <title>First high quality genome sequence of Plasmodium coatneyi using continuous long reads from single molecule, real-time sequencing.</title>
        <authorList>
            <person name="Chien J.-T."/>
            <person name="Pakala S.B."/>
            <person name="Geraldo J.A."/>
            <person name="Lapp S.A."/>
            <person name="Barnwell J.W."/>
            <person name="Kissinger J.C."/>
            <person name="Galinski M.R."/>
            <person name="Humphrey J.C."/>
        </authorList>
    </citation>
    <scope>NUCLEOTIDE SEQUENCE [LARGE SCALE GENOMIC DNA]</scope>
    <source>
        <strain evidence="4">Hackeri</strain>
    </source>
</reference>
<feature type="region of interest" description="Disordered" evidence="1">
    <location>
        <begin position="611"/>
        <end position="630"/>
    </location>
</feature>
<evidence type="ECO:0000256" key="1">
    <source>
        <dbReference type="SAM" id="MobiDB-lite"/>
    </source>
</evidence>
<feature type="region of interest" description="Disordered" evidence="1">
    <location>
        <begin position="164"/>
        <end position="194"/>
    </location>
</feature>
<dbReference type="RefSeq" id="XP_019916990.1">
    <property type="nucleotide sequence ID" value="XM_020061124.1"/>
</dbReference>